<protein>
    <submittedName>
        <fullName evidence="1">Uncharacterized protein</fullName>
    </submittedName>
</protein>
<keyword evidence="2" id="KW-1185">Reference proteome</keyword>
<dbReference type="EMBL" id="BAAAOS010000020">
    <property type="protein sequence ID" value="GAA1580382.1"/>
    <property type="molecule type" value="Genomic_DNA"/>
</dbReference>
<accession>A0ABP4PM82</accession>
<evidence type="ECO:0000313" key="1">
    <source>
        <dbReference type="EMBL" id="GAA1580382.1"/>
    </source>
</evidence>
<organism evidence="1 2">
    <name type="scientific">Kribbella sancticallisti</name>
    <dbReference type="NCBI Taxonomy" id="460087"/>
    <lineage>
        <taxon>Bacteria</taxon>
        <taxon>Bacillati</taxon>
        <taxon>Actinomycetota</taxon>
        <taxon>Actinomycetes</taxon>
        <taxon>Propionibacteriales</taxon>
        <taxon>Kribbellaceae</taxon>
        <taxon>Kribbella</taxon>
    </lineage>
</organism>
<reference evidence="2" key="1">
    <citation type="journal article" date="2019" name="Int. J. Syst. Evol. Microbiol.">
        <title>The Global Catalogue of Microorganisms (GCM) 10K type strain sequencing project: providing services to taxonomists for standard genome sequencing and annotation.</title>
        <authorList>
            <consortium name="The Broad Institute Genomics Platform"/>
            <consortium name="The Broad Institute Genome Sequencing Center for Infectious Disease"/>
            <person name="Wu L."/>
            <person name="Ma J."/>
        </authorList>
    </citation>
    <scope>NUCLEOTIDE SEQUENCE [LARGE SCALE GENOMIC DNA]</scope>
    <source>
        <strain evidence="2">JCM 14969</strain>
    </source>
</reference>
<evidence type="ECO:0000313" key="2">
    <source>
        <dbReference type="Proteomes" id="UP001500393"/>
    </source>
</evidence>
<gene>
    <name evidence="1" type="ORF">GCM10009789_37770</name>
</gene>
<proteinExistence type="predicted"/>
<name>A0ABP4PM82_9ACTN</name>
<sequence>MRTVFAAGESEESAVRVFAEDFIVPPWRSEQVWLPTGSSGSKSCRRHPLSCCGLGRMSWVAGSRTERRLQVDEKVSKRDGVRARVVELVTRAEAIVEALEG</sequence>
<comment type="caution">
    <text evidence="1">The sequence shown here is derived from an EMBL/GenBank/DDBJ whole genome shotgun (WGS) entry which is preliminary data.</text>
</comment>
<dbReference type="Proteomes" id="UP001500393">
    <property type="component" value="Unassembled WGS sequence"/>
</dbReference>